<dbReference type="CDD" id="cd00077">
    <property type="entry name" value="HDc"/>
    <property type="match status" value="1"/>
</dbReference>
<dbReference type="AlphaFoldDB" id="A0A5C4TI20"/>
<evidence type="ECO:0000313" key="2">
    <source>
        <dbReference type="EMBL" id="TNK90118.1"/>
    </source>
</evidence>
<proteinExistence type="predicted"/>
<comment type="caution">
    <text evidence="2">The sequence shown here is derived from an EMBL/GenBank/DDBJ whole genome shotgun (WGS) entry which is preliminary data.</text>
</comment>
<reference evidence="2 3" key="1">
    <citation type="submission" date="2018-05" db="EMBL/GenBank/DDBJ databases">
        <title>Lactobacillus sanfranciscensis Ah4 draft denome sequence.</title>
        <authorList>
            <person name="Zhang G."/>
        </authorList>
    </citation>
    <scope>NUCLEOTIDE SEQUENCE [LARGE SCALE GENOMIC DNA]</scope>
    <source>
        <strain evidence="2 3">Ah4</strain>
    </source>
</reference>
<name>A0A5C4TI20_FRUSA</name>
<evidence type="ECO:0000259" key="1">
    <source>
        <dbReference type="Pfam" id="PF01966"/>
    </source>
</evidence>
<accession>A0A5C4TI20</accession>
<organism evidence="2 3">
    <name type="scientific">Fructilactobacillus sanfranciscensis</name>
    <name type="common">Lactobacillus sanfranciscensis</name>
    <dbReference type="NCBI Taxonomy" id="1625"/>
    <lineage>
        <taxon>Bacteria</taxon>
        <taxon>Bacillati</taxon>
        <taxon>Bacillota</taxon>
        <taxon>Bacilli</taxon>
        <taxon>Lactobacillales</taxon>
        <taxon>Lactobacillaceae</taxon>
        <taxon>Fructilactobacillus</taxon>
    </lineage>
</organism>
<dbReference type="InterPro" id="IPR006674">
    <property type="entry name" value="HD_domain"/>
</dbReference>
<gene>
    <name evidence="2" type="ORF">DID87_05395</name>
</gene>
<dbReference type="Pfam" id="PF01966">
    <property type="entry name" value="HD"/>
    <property type="match status" value="1"/>
</dbReference>
<dbReference type="SUPFAM" id="SSF109604">
    <property type="entry name" value="HD-domain/PDEase-like"/>
    <property type="match status" value="1"/>
</dbReference>
<sequence length="156" mass="18363">MTKRIDKVRNYAYKMMNGDQTGHGFDHVQRVVNNSQKILQNETANAELVLTAAYLHDVFDDKLTDEVAGRKADVRRQLIAFGGVYDYPMYDPNETQVSHTKTEYRKPRATINHYEERMNEVIKRFNTDTGKEFAQYRFAVAEFIQQFKAEWENKEL</sequence>
<dbReference type="EMBL" id="QFCR01000017">
    <property type="protein sequence ID" value="TNK90118.1"/>
    <property type="molecule type" value="Genomic_DNA"/>
</dbReference>
<protein>
    <recommendedName>
        <fullName evidence="1">HD domain-containing protein</fullName>
    </recommendedName>
</protein>
<dbReference type="PANTHER" id="PTHR33594:SF1">
    <property type="entry name" value="HD_PDEASE DOMAIN-CONTAINING PROTEIN"/>
    <property type="match status" value="1"/>
</dbReference>
<dbReference type="Gene3D" id="1.10.472.50">
    <property type="entry name" value="HD-domain/PDEase-like"/>
    <property type="match status" value="1"/>
</dbReference>
<feature type="domain" description="HD" evidence="1">
    <location>
        <begin position="25"/>
        <end position="65"/>
    </location>
</feature>
<dbReference type="Proteomes" id="UP000313312">
    <property type="component" value="Unassembled WGS sequence"/>
</dbReference>
<dbReference type="InterPro" id="IPR003607">
    <property type="entry name" value="HD/PDEase_dom"/>
</dbReference>
<evidence type="ECO:0000313" key="3">
    <source>
        <dbReference type="Proteomes" id="UP000313312"/>
    </source>
</evidence>
<dbReference type="Gene3D" id="1.20.58.1910">
    <property type="match status" value="1"/>
</dbReference>
<dbReference type="PANTHER" id="PTHR33594">
    <property type="entry name" value="SUPERFAMILY HYDROLASE, PUTATIVE (AFU_ORTHOLOGUE AFUA_1G03035)-RELATED"/>
    <property type="match status" value="1"/>
</dbReference>